<gene>
    <name evidence="2" type="ORF">DB32_000603</name>
</gene>
<accession>A0A0F6SDH5</accession>
<organism evidence="2 3">
    <name type="scientific">Sandaracinus amylolyticus</name>
    <dbReference type="NCBI Taxonomy" id="927083"/>
    <lineage>
        <taxon>Bacteria</taxon>
        <taxon>Pseudomonadati</taxon>
        <taxon>Myxococcota</taxon>
        <taxon>Polyangia</taxon>
        <taxon>Polyangiales</taxon>
        <taxon>Sandaracinaceae</taxon>
        <taxon>Sandaracinus</taxon>
    </lineage>
</organism>
<keyword evidence="1" id="KW-0812">Transmembrane</keyword>
<sequence length="202" mass="21146">MAPCAARAQDTPEAERGVATPRDVAIEQATLEASMPVEPAVDPTLRDVHLALQIGTAASFALTAALGVITAYNQETVFSDGQCNDAQGDPVFGFEYGCEHLSTLHGIAGVTTTTLYTAAIVTGAMMPEQDDAPQWLYDALTAVHVAGMLLLPLAGLISAYPGVLGIDEGSQQDFSRVMRTVHAGFAVTTAVAYGATLVFDWT</sequence>
<reference evidence="2 3" key="1">
    <citation type="submission" date="2015-03" db="EMBL/GenBank/DDBJ databases">
        <title>Genome assembly of Sandaracinus amylolyticus DSM 53668.</title>
        <authorList>
            <person name="Sharma G."/>
            <person name="Subramanian S."/>
        </authorList>
    </citation>
    <scope>NUCLEOTIDE SEQUENCE [LARGE SCALE GENOMIC DNA]</scope>
    <source>
        <strain evidence="2 3">DSM 53668</strain>
    </source>
</reference>
<name>A0A0F6SDH5_9BACT</name>
<dbReference type="EMBL" id="CP011125">
    <property type="protein sequence ID" value="AKF03454.1"/>
    <property type="molecule type" value="Genomic_DNA"/>
</dbReference>
<feature type="transmembrane region" description="Helical" evidence="1">
    <location>
        <begin position="135"/>
        <end position="160"/>
    </location>
</feature>
<evidence type="ECO:0000313" key="2">
    <source>
        <dbReference type="EMBL" id="AKF03454.1"/>
    </source>
</evidence>
<dbReference type="Gene3D" id="1.20.120.1770">
    <property type="match status" value="1"/>
</dbReference>
<evidence type="ECO:0000256" key="1">
    <source>
        <dbReference type="SAM" id="Phobius"/>
    </source>
</evidence>
<keyword evidence="1" id="KW-1133">Transmembrane helix</keyword>
<dbReference type="AlphaFoldDB" id="A0A0F6SDH5"/>
<feature type="transmembrane region" description="Helical" evidence="1">
    <location>
        <begin position="180"/>
        <end position="199"/>
    </location>
</feature>
<keyword evidence="1" id="KW-0472">Membrane</keyword>
<protein>
    <submittedName>
        <fullName evidence="2">Uncharacterized protein</fullName>
    </submittedName>
</protein>
<dbReference type="KEGG" id="samy:DB32_000603"/>
<keyword evidence="3" id="KW-1185">Reference proteome</keyword>
<proteinExistence type="predicted"/>
<dbReference type="Proteomes" id="UP000034883">
    <property type="component" value="Chromosome"/>
</dbReference>
<evidence type="ECO:0000313" key="3">
    <source>
        <dbReference type="Proteomes" id="UP000034883"/>
    </source>
</evidence>